<accession>A0ABU1FQI0</accession>
<keyword evidence="1" id="KW-1133">Transmembrane helix</keyword>
<organism evidence="3 4">
    <name type="scientific">Nesterenkonia flava</name>
    <dbReference type="NCBI Taxonomy" id="469799"/>
    <lineage>
        <taxon>Bacteria</taxon>
        <taxon>Bacillati</taxon>
        <taxon>Actinomycetota</taxon>
        <taxon>Actinomycetes</taxon>
        <taxon>Micrococcales</taxon>
        <taxon>Micrococcaceae</taxon>
        <taxon>Nesterenkonia</taxon>
    </lineage>
</organism>
<feature type="domain" description="PH" evidence="2">
    <location>
        <begin position="52"/>
        <end position="170"/>
    </location>
</feature>
<dbReference type="Pfam" id="PF25362">
    <property type="entry name" value="bPH_11"/>
    <property type="match status" value="1"/>
</dbReference>
<reference evidence="4" key="1">
    <citation type="submission" date="2023-07" db="EMBL/GenBank/DDBJ databases">
        <title>Description of three actinobacteria isolated from air of manufacturing shop in a pharmaceutical factory.</title>
        <authorList>
            <person name="Zhang D.-F."/>
        </authorList>
    </citation>
    <scope>NUCLEOTIDE SEQUENCE [LARGE SCALE GENOMIC DNA]</scope>
    <source>
        <strain evidence="4">CCTCC AB 207010</strain>
    </source>
</reference>
<evidence type="ECO:0000313" key="3">
    <source>
        <dbReference type="EMBL" id="MDR5710627.1"/>
    </source>
</evidence>
<dbReference type="RefSeq" id="WP_310536018.1">
    <property type="nucleotide sequence ID" value="NZ_BAAAOC010000008.1"/>
</dbReference>
<keyword evidence="4" id="KW-1185">Reference proteome</keyword>
<protein>
    <recommendedName>
        <fullName evidence="2">PH domain-containing protein</fullName>
    </recommendedName>
</protein>
<evidence type="ECO:0000259" key="2">
    <source>
        <dbReference type="Pfam" id="PF25362"/>
    </source>
</evidence>
<name>A0ABU1FQI0_9MICC</name>
<sequence length="187" mass="20575">MLIPLLTTQADRTGEYLTYLWVALGLITVFCLLIWLGWRNRKRRQATLPAPQEIPAHLLEREPLAAAEGMVIGTVSAADYLDRIAVHQLGLRTGGRVEHHTDGVAVFRAGARNYFIPAPSITSVRTDRGVVGKFVERDGAIIIGWTLGETAVETAFRARHAQTNTELLNSLNEAVTSEAVKKESTTE</sequence>
<proteinExistence type="predicted"/>
<gene>
    <name evidence="3" type="ORF">RH857_00520</name>
</gene>
<keyword evidence="1" id="KW-0812">Transmembrane</keyword>
<comment type="caution">
    <text evidence="3">The sequence shown here is derived from an EMBL/GenBank/DDBJ whole genome shotgun (WGS) entry which is preliminary data.</text>
</comment>
<dbReference type="Proteomes" id="UP001260872">
    <property type="component" value="Unassembled WGS sequence"/>
</dbReference>
<feature type="transmembrane region" description="Helical" evidence="1">
    <location>
        <begin position="16"/>
        <end position="38"/>
    </location>
</feature>
<dbReference type="InterPro" id="IPR057446">
    <property type="entry name" value="PH_bac"/>
</dbReference>
<evidence type="ECO:0000256" key="1">
    <source>
        <dbReference type="SAM" id="Phobius"/>
    </source>
</evidence>
<evidence type="ECO:0000313" key="4">
    <source>
        <dbReference type="Proteomes" id="UP001260872"/>
    </source>
</evidence>
<keyword evidence="1" id="KW-0472">Membrane</keyword>
<dbReference type="EMBL" id="JAVKGT010000001">
    <property type="protein sequence ID" value="MDR5710627.1"/>
    <property type="molecule type" value="Genomic_DNA"/>
</dbReference>